<dbReference type="AlphaFoldDB" id="A0A0A9HDG1"/>
<evidence type="ECO:0000313" key="1">
    <source>
        <dbReference type="EMBL" id="JAE34787.1"/>
    </source>
</evidence>
<organism evidence="1">
    <name type="scientific">Arundo donax</name>
    <name type="common">Giant reed</name>
    <name type="synonym">Donax arundinaceus</name>
    <dbReference type="NCBI Taxonomy" id="35708"/>
    <lineage>
        <taxon>Eukaryota</taxon>
        <taxon>Viridiplantae</taxon>
        <taxon>Streptophyta</taxon>
        <taxon>Embryophyta</taxon>
        <taxon>Tracheophyta</taxon>
        <taxon>Spermatophyta</taxon>
        <taxon>Magnoliopsida</taxon>
        <taxon>Liliopsida</taxon>
        <taxon>Poales</taxon>
        <taxon>Poaceae</taxon>
        <taxon>PACMAD clade</taxon>
        <taxon>Arundinoideae</taxon>
        <taxon>Arundineae</taxon>
        <taxon>Arundo</taxon>
    </lineage>
</organism>
<reference evidence="1" key="2">
    <citation type="journal article" date="2015" name="Data Brief">
        <title>Shoot transcriptome of the giant reed, Arundo donax.</title>
        <authorList>
            <person name="Barrero R.A."/>
            <person name="Guerrero F.D."/>
            <person name="Moolhuijzen P."/>
            <person name="Goolsby J.A."/>
            <person name="Tidwell J."/>
            <person name="Bellgard S.E."/>
            <person name="Bellgard M.I."/>
        </authorList>
    </citation>
    <scope>NUCLEOTIDE SEQUENCE</scope>
    <source>
        <tissue evidence="1">Shoot tissue taken approximately 20 cm above the soil surface</tissue>
    </source>
</reference>
<dbReference type="EMBL" id="GBRH01163109">
    <property type="protein sequence ID" value="JAE34787.1"/>
    <property type="molecule type" value="Transcribed_RNA"/>
</dbReference>
<protein>
    <submittedName>
        <fullName evidence="1">Uncharacterized protein</fullName>
    </submittedName>
</protein>
<accession>A0A0A9HDG1</accession>
<name>A0A0A9HDG1_ARUDO</name>
<proteinExistence type="predicted"/>
<reference evidence="1" key="1">
    <citation type="submission" date="2014-09" db="EMBL/GenBank/DDBJ databases">
        <authorList>
            <person name="Magalhaes I.L.F."/>
            <person name="Oliveira U."/>
            <person name="Santos F.R."/>
            <person name="Vidigal T.H.D.A."/>
            <person name="Brescovit A.D."/>
            <person name="Santos A.J."/>
        </authorList>
    </citation>
    <scope>NUCLEOTIDE SEQUENCE</scope>
    <source>
        <tissue evidence="1">Shoot tissue taken approximately 20 cm above the soil surface</tissue>
    </source>
</reference>
<sequence length="36" mass="4004">MGSGEHKQRPSSLYDTEFNTSVTMADITICDLQNTL</sequence>